<name>A0A8X7R7X2_BRACI</name>
<feature type="region of interest" description="Disordered" evidence="1">
    <location>
        <begin position="418"/>
        <end position="442"/>
    </location>
</feature>
<sequence>MSKSSHDRAHEICGDGRCFGASSSPEYDRIPGEILRVLSDRAHAIFAGLILVEWIRRQEARIARADWESRLPVVLGPRKSRLSLFTRKQQKLLDEARKMDGVPDLSALLKGKLQLLSKKSIPANAQGWTSSDAGRASKEGAPGLVDKDVGAEPPASSPKKKKKSKKPKRKATEELPLEEIASLDETSEGLEARKGERGRKRPYEGATSSIDRGEAPAVGREGATREPRPSDAEMGLVEVVAEGDVSLETPPEEREVSARGSDPVTGERSIPDPSARKGSRSEGSSVRRKKIEFPDRVKQRLRDSRGLEVTRERERVEAAMVEKASRHFDRVRDHFTRPRLLRRRRTCTVVEEPSEEPLVDVTSIPTEPVKSPVGSGFDERPENKNLKGFPGKDGLEIGDTLVRDGETENVGVEDLVLVSDSSSEGREDGEEDNDGIEEASLPRPVEEEMIYEAGDTDVPPLPIVDSLAYIPTRAEDPTAAATKSSTIKIDAFTCVFNFCGLDRPCCCTIRHAFILLASRCFKRTLNLWVVFLIRICKLC</sequence>
<feature type="compositionally biased region" description="Acidic residues" evidence="1">
    <location>
        <begin position="175"/>
        <end position="188"/>
    </location>
</feature>
<accession>A0A8X7R7X2</accession>
<evidence type="ECO:0000256" key="1">
    <source>
        <dbReference type="SAM" id="MobiDB-lite"/>
    </source>
</evidence>
<feature type="compositionally biased region" description="Acidic residues" evidence="1">
    <location>
        <begin position="427"/>
        <end position="437"/>
    </location>
</feature>
<dbReference type="Proteomes" id="UP000886595">
    <property type="component" value="Unassembled WGS sequence"/>
</dbReference>
<keyword evidence="3" id="KW-1185">Reference proteome</keyword>
<feature type="compositionally biased region" description="Basic and acidic residues" evidence="1">
    <location>
        <begin position="291"/>
        <end position="306"/>
    </location>
</feature>
<dbReference type="EMBL" id="JAAMPC010000011">
    <property type="protein sequence ID" value="KAG2283475.1"/>
    <property type="molecule type" value="Genomic_DNA"/>
</dbReference>
<evidence type="ECO:0000313" key="3">
    <source>
        <dbReference type="Proteomes" id="UP000886595"/>
    </source>
</evidence>
<feature type="region of interest" description="Disordered" evidence="1">
    <location>
        <begin position="358"/>
        <end position="392"/>
    </location>
</feature>
<organism evidence="2 3">
    <name type="scientific">Brassica carinata</name>
    <name type="common">Ethiopian mustard</name>
    <name type="synonym">Abyssinian cabbage</name>
    <dbReference type="NCBI Taxonomy" id="52824"/>
    <lineage>
        <taxon>Eukaryota</taxon>
        <taxon>Viridiplantae</taxon>
        <taxon>Streptophyta</taxon>
        <taxon>Embryophyta</taxon>
        <taxon>Tracheophyta</taxon>
        <taxon>Spermatophyta</taxon>
        <taxon>Magnoliopsida</taxon>
        <taxon>eudicotyledons</taxon>
        <taxon>Gunneridae</taxon>
        <taxon>Pentapetalae</taxon>
        <taxon>rosids</taxon>
        <taxon>malvids</taxon>
        <taxon>Brassicales</taxon>
        <taxon>Brassicaceae</taxon>
        <taxon>Brassiceae</taxon>
        <taxon>Brassica</taxon>
    </lineage>
</organism>
<protein>
    <submittedName>
        <fullName evidence="2">Uncharacterized protein</fullName>
    </submittedName>
</protein>
<feature type="compositionally biased region" description="Basic residues" evidence="1">
    <location>
        <begin position="158"/>
        <end position="169"/>
    </location>
</feature>
<feature type="region of interest" description="Disordered" evidence="1">
    <location>
        <begin position="124"/>
        <end position="306"/>
    </location>
</feature>
<feature type="compositionally biased region" description="Basic and acidic residues" evidence="1">
    <location>
        <begin position="222"/>
        <end position="231"/>
    </location>
</feature>
<gene>
    <name evidence="2" type="ORF">Bca52824_054695</name>
</gene>
<dbReference type="AlphaFoldDB" id="A0A8X7R7X2"/>
<reference evidence="2 3" key="1">
    <citation type="submission" date="2020-02" db="EMBL/GenBank/DDBJ databases">
        <authorList>
            <person name="Ma Q."/>
            <person name="Huang Y."/>
            <person name="Song X."/>
            <person name="Pei D."/>
        </authorList>
    </citation>
    <scope>NUCLEOTIDE SEQUENCE [LARGE SCALE GENOMIC DNA]</scope>
    <source>
        <strain evidence="2">Sxm20200214</strain>
        <tissue evidence="2">Leaf</tissue>
    </source>
</reference>
<evidence type="ECO:0000313" key="2">
    <source>
        <dbReference type="EMBL" id="KAG2283475.1"/>
    </source>
</evidence>
<proteinExistence type="predicted"/>
<comment type="caution">
    <text evidence="2">The sequence shown here is derived from an EMBL/GenBank/DDBJ whole genome shotgun (WGS) entry which is preliminary data.</text>
</comment>